<reference evidence="1" key="1">
    <citation type="journal article" date="2015" name="Nature">
        <title>Complex archaea that bridge the gap between prokaryotes and eukaryotes.</title>
        <authorList>
            <person name="Spang A."/>
            <person name="Saw J.H."/>
            <person name="Jorgensen S.L."/>
            <person name="Zaremba-Niedzwiedzka K."/>
            <person name="Martijn J."/>
            <person name="Lind A.E."/>
            <person name="van Eijk R."/>
            <person name="Schleper C."/>
            <person name="Guy L."/>
            <person name="Ettema T.J."/>
        </authorList>
    </citation>
    <scope>NUCLEOTIDE SEQUENCE</scope>
</reference>
<gene>
    <name evidence="1" type="ORF">LCGC14_1495940</name>
</gene>
<comment type="caution">
    <text evidence="1">The sequence shown here is derived from an EMBL/GenBank/DDBJ whole genome shotgun (WGS) entry which is preliminary data.</text>
</comment>
<organism evidence="1">
    <name type="scientific">marine sediment metagenome</name>
    <dbReference type="NCBI Taxonomy" id="412755"/>
    <lineage>
        <taxon>unclassified sequences</taxon>
        <taxon>metagenomes</taxon>
        <taxon>ecological metagenomes</taxon>
    </lineage>
</organism>
<dbReference type="EMBL" id="LAZR01010802">
    <property type="protein sequence ID" value="KKM64984.1"/>
    <property type="molecule type" value="Genomic_DNA"/>
</dbReference>
<sequence length="112" mass="12459">MESKVETTIDDTRASESATVTFQGRDYTAGGFQVDLVSGRMVAYVTRKGDQLILTTWAGQRIAGLYETGKTRGFYGAELVCYQTRHPVAGFYWHGRGLGEGMMLRLKKGRRA</sequence>
<dbReference type="AlphaFoldDB" id="A0A0F9J5G2"/>
<evidence type="ECO:0000313" key="1">
    <source>
        <dbReference type="EMBL" id="KKM64984.1"/>
    </source>
</evidence>
<proteinExistence type="predicted"/>
<accession>A0A0F9J5G2</accession>
<protein>
    <submittedName>
        <fullName evidence="1">Uncharacterized protein</fullName>
    </submittedName>
</protein>
<name>A0A0F9J5G2_9ZZZZ</name>